<keyword evidence="3" id="KW-1185">Reference proteome</keyword>
<dbReference type="AlphaFoldDB" id="A0A4E0RME3"/>
<feature type="compositionally biased region" description="Basic residues" evidence="1">
    <location>
        <begin position="21"/>
        <end position="30"/>
    </location>
</feature>
<organism evidence="2 3">
    <name type="scientific">Fasciola hepatica</name>
    <name type="common">Liver fluke</name>
    <dbReference type="NCBI Taxonomy" id="6192"/>
    <lineage>
        <taxon>Eukaryota</taxon>
        <taxon>Metazoa</taxon>
        <taxon>Spiralia</taxon>
        <taxon>Lophotrochozoa</taxon>
        <taxon>Platyhelminthes</taxon>
        <taxon>Trematoda</taxon>
        <taxon>Digenea</taxon>
        <taxon>Plagiorchiida</taxon>
        <taxon>Echinostomata</taxon>
        <taxon>Echinostomatoidea</taxon>
        <taxon>Fasciolidae</taxon>
        <taxon>Fasciola</taxon>
    </lineage>
</organism>
<feature type="compositionally biased region" description="Polar residues" evidence="1">
    <location>
        <begin position="55"/>
        <end position="71"/>
    </location>
</feature>
<feature type="region of interest" description="Disordered" evidence="1">
    <location>
        <begin position="1"/>
        <end position="30"/>
    </location>
</feature>
<evidence type="ECO:0000256" key="1">
    <source>
        <dbReference type="SAM" id="MobiDB-lite"/>
    </source>
</evidence>
<name>A0A4E0RME3_FASHE</name>
<sequence length="328" mass="35962">MPFAQFQRRRPTSMRKDAIQTRKRKSKKRRDYSLALAAVAAASANSATALAAALQHQQQRNQTNTSPSSFSGGPLVAPSIYGTGHLLGNRTLGSSLFAFGSPFGNKSVTGSASIYPSALRDEEKDGKLSVNESARYNPPDCIIPGASREHCGFNEQLSHSIWSPGRMNTTRSMLDYHCQVRLSYQLQQRGSLPPINIHSSLVDPFLCSATALRYQPRSDPVGPGEIRSNPNDRIIPPCETHSTFWDAYPSAESYLLEPQRSQIGFGTQMVMSSLPYSTNMHNNQLNPTNLIVQPATETESSGPVTMGSDVSYQNYSKNAVQSAIEYQP</sequence>
<proteinExistence type="predicted"/>
<comment type="caution">
    <text evidence="2">The sequence shown here is derived from an EMBL/GenBank/DDBJ whole genome shotgun (WGS) entry which is preliminary data.</text>
</comment>
<reference evidence="2" key="1">
    <citation type="submission" date="2019-03" db="EMBL/GenBank/DDBJ databases">
        <title>Improved annotation for the trematode Fasciola hepatica.</title>
        <authorList>
            <person name="Choi Y.-J."/>
            <person name="Martin J."/>
            <person name="Mitreva M."/>
        </authorList>
    </citation>
    <scope>NUCLEOTIDE SEQUENCE [LARGE SCALE GENOMIC DNA]</scope>
</reference>
<accession>A0A4E0RME3</accession>
<feature type="region of interest" description="Disordered" evidence="1">
    <location>
        <begin position="53"/>
        <end position="74"/>
    </location>
</feature>
<protein>
    <submittedName>
        <fullName evidence="2">Uncharacterized protein</fullName>
    </submittedName>
</protein>
<evidence type="ECO:0000313" key="2">
    <source>
        <dbReference type="EMBL" id="THD28723.1"/>
    </source>
</evidence>
<dbReference type="EMBL" id="JXXN02000087">
    <property type="protein sequence ID" value="THD28723.1"/>
    <property type="molecule type" value="Genomic_DNA"/>
</dbReference>
<evidence type="ECO:0000313" key="3">
    <source>
        <dbReference type="Proteomes" id="UP000230066"/>
    </source>
</evidence>
<dbReference type="Proteomes" id="UP000230066">
    <property type="component" value="Unassembled WGS sequence"/>
</dbReference>
<gene>
    <name evidence="2" type="ORF">D915_000420</name>
</gene>